<dbReference type="AlphaFoldDB" id="A0A9P3LJG3"/>
<evidence type="ECO:0000313" key="3">
    <source>
        <dbReference type="EMBL" id="GJE96192.1"/>
    </source>
</evidence>
<evidence type="ECO:0000256" key="1">
    <source>
        <dbReference type="SAM" id="Phobius"/>
    </source>
</evidence>
<feature type="transmembrane region" description="Helical" evidence="1">
    <location>
        <begin position="20"/>
        <end position="42"/>
    </location>
</feature>
<gene>
    <name evidence="3" type="ORF">PsYK624_123850</name>
</gene>
<keyword evidence="1" id="KW-0812">Transmembrane</keyword>
<reference evidence="3 4" key="1">
    <citation type="submission" date="2021-08" db="EMBL/GenBank/DDBJ databases">
        <title>Draft Genome Sequence of Phanerochaete sordida strain YK-624.</title>
        <authorList>
            <person name="Mori T."/>
            <person name="Dohra H."/>
            <person name="Suzuki T."/>
            <person name="Kawagishi H."/>
            <person name="Hirai H."/>
        </authorList>
    </citation>
    <scope>NUCLEOTIDE SEQUENCE [LARGE SCALE GENOMIC DNA]</scope>
    <source>
        <strain evidence="3 4">YK-624</strain>
    </source>
</reference>
<sequence>MLDAPLQVALHDPNSLASKAAVENYICTSMMALILWEHAITFRSEFFLMWRRNFSVITVLFVVNRYGAISYGIIGIAAAYAKDEAVRQLFLLYLSLLTRNFSSEVCHAKTPRPCCCALTVYFSCAFVTRANDVVTSLLELTFGVCSAVRAYAVWNKNMLPSIIILALNLGPLGSNIYLYNFTTPIATHVALPVCVSYLNLGVRQELL</sequence>
<proteinExistence type="predicted"/>
<dbReference type="EMBL" id="BPQB01000057">
    <property type="protein sequence ID" value="GJE96192.1"/>
    <property type="molecule type" value="Genomic_DNA"/>
</dbReference>
<keyword evidence="1" id="KW-0472">Membrane</keyword>
<organism evidence="3 4">
    <name type="scientific">Phanerochaete sordida</name>
    <dbReference type="NCBI Taxonomy" id="48140"/>
    <lineage>
        <taxon>Eukaryota</taxon>
        <taxon>Fungi</taxon>
        <taxon>Dikarya</taxon>
        <taxon>Basidiomycota</taxon>
        <taxon>Agaricomycotina</taxon>
        <taxon>Agaricomycetes</taxon>
        <taxon>Polyporales</taxon>
        <taxon>Phanerochaetaceae</taxon>
        <taxon>Phanerochaete</taxon>
    </lineage>
</organism>
<dbReference type="Pfam" id="PF20151">
    <property type="entry name" value="DUF6533"/>
    <property type="match status" value="1"/>
</dbReference>
<keyword evidence="4" id="KW-1185">Reference proteome</keyword>
<name>A0A9P3LJG3_9APHY</name>
<feature type="transmembrane region" description="Helical" evidence="1">
    <location>
        <begin position="54"/>
        <end position="81"/>
    </location>
</feature>
<protein>
    <recommendedName>
        <fullName evidence="2">DUF6533 domain-containing protein</fullName>
    </recommendedName>
</protein>
<comment type="caution">
    <text evidence="3">The sequence shown here is derived from an EMBL/GenBank/DDBJ whole genome shotgun (WGS) entry which is preliminary data.</text>
</comment>
<dbReference type="OrthoDB" id="2638860at2759"/>
<evidence type="ECO:0000313" key="4">
    <source>
        <dbReference type="Proteomes" id="UP000703269"/>
    </source>
</evidence>
<feature type="transmembrane region" description="Helical" evidence="1">
    <location>
        <begin position="159"/>
        <end position="179"/>
    </location>
</feature>
<accession>A0A9P3LJG3</accession>
<dbReference type="InterPro" id="IPR045340">
    <property type="entry name" value="DUF6533"/>
</dbReference>
<feature type="domain" description="DUF6533" evidence="2">
    <location>
        <begin position="25"/>
        <end position="69"/>
    </location>
</feature>
<evidence type="ECO:0000259" key="2">
    <source>
        <dbReference type="Pfam" id="PF20151"/>
    </source>
</evidence>
<dbReference type="Proteomes" id="UP000703269">
    <property type="component" value="Unassembled WGS sequence"/>
</dbReference>
<keyword evidence="1" id="KW-1133">Transmembrane helix</keyword>